<dbReference type="Proteomes" id="UP000326951">
    <property type="component" value="Chromosome"/>
</dbReference>
<feature type="transmembrane region" description="Helical" evidence="1">
    <location>
        <begin position="78"/>
        <end position="97"/>
    </location>
</feature>
<sequence length="99" mass="11382">MNRKWGVPFRPWIMHSLICVLAALVITFMEMLLHFKINVIGFLMILSATALGLLLVYQNKLQFKYFFHGKQRRALSTKQTVCIIAAIVLLIFLAPLFSV</sequence>
<reference evidence="2 3" key="1">
    <citation type="submission" date="2019-09" db="EMBL/GenBank/DDBJ databases">
        <title>Complete genome sequence of Sporolactobacillus terrae 70-3.</title>
        <authorList>
            <person name="Tanaka N."/>
            <person name="Shiwa Y."/>
            <person name="Fujita N."/>
            <person name="Tanasupawat S."/>
        </authorList>
    </citation>
    <scope>NUCLEOTIDE SEQUENCE [LARGE SCALE GENOMIC DNA]</scope>
    <source>
        <strain evidence="2 3">70-3</strain>
    </source>
</reference>
<name>A0A5K7X2I8_9BACL</name>
<proteinExistence type="predicted"/>
<feature type="transmembrane region" description="Helical" evidence="1">
    <location>
        <begin position="39"/>
        <end position="57"/>
    </location>
</feature>
<accession>A0A5K7X2I8</accession>
<keyword evidence="1" id="KW-1133">Transmembrane helix</keyword>
<evidence type="ECO:0000313" key="3">
    <source>
        <dbReference type="Proteomes" id="UP000326951"/>
    </source>
</evidence>
<dbReference type="AlphaFoldDB" id="A0A5K7X2I8"/>
<organism evidence="2 3">
    <name type="scientific">Sporolactobacillus terrae</name>
    <dbReference type="NCBI Taxonomy" id="269673"/>
    <lineage>
        <taxon>Bacteria</taxon>
        <taxon>Bacillati</taxon>
        <taxon>Bacillota</taxon>
        <taxon>Bacilli</taxon>
        <taxon>Bacillales</taxon>
        <taxon>Sporolactobacillaceae</taxon>
        <taxon>Sporolactobacillus</taxon>
    </lineage>
</organism>
<evidence type="ECO:0000313" key="2">
    <source>
        <dbReference type="EMBL" id="BBN98890.1"/>
    </source>
</evidence>
<gene>
    <name evidence="2" type="ORF">St703_15950</name>
</gene>
<dbReference type="RefSeq" id="WP_152080474.1">
    <property type="nucleotide sequence ID" value="NZ_AP021853.1"/>
</dbReference>
<dbReference type="EMBL" id="AP021853">
    <property type="protein sequence ID" value="BBN98890.1"/>
    <property type="molecule type" value="Genomic_DNA"/>
</dbReference>
<keyword evidence="1" id="KW-0812">Transmembrane</keyword>
<keyword evidence="1" id="KW-0472">Membrane</keyword>
<evidence type="ECO:0000256" key="1">
    <source>
        <dbReference type="SAM" id="Phobius"/>
    </source>
</evidence>
<feature type="transmembrane region" description="Helical" evidence="1">
    <location>
        <begin position="12"/>
        <end position="33"/>
    </location>
</feature>
<protein>
    <submittedName>
        <fullName evidence="2">Uncharacterized protein</fullName>
    </submittedName>
</protein>